<protein>
    <recommendedName>
        <fullName evidence="5 6">Pre-rRNA-processing protein IPI3</fullName>
    </recommendedName>
</protein>
<reference evidence="9 10" key="1">
    <citation type="submission" date="2020-07" db="EMBL/GenBank/DDBJ databases">
        <title>The yeast mating-type switching endonuclease HO is a domesticated member of an unorthodox homing genetic element family.</title>
        <authorList>
            <person name="Coughlan A.Y."/>
            <person name="Lombardi L."/>
            <person name="Braun-Galleani S."/>
            <person name="Martos A.R."/>
            <person name="Galeote V."/>
            <person name="Bigey F."/>
            <person name="Dequin S."/>
            <person name="Byrne K.P."/>
            <person name="Wolfe K.H."/>
        </authorList>
    </citation>
    <scope>NUCLEOTIDE SEQUENCE [LARGE SCALE GENOMIC DNA]</scope>
    <source>
        <strain evidence="9 10">NRRL Y-6702</strain>
    </source>
</reference>
<comment type="similarity">
    <text evidence="2 6">Belongs to the WD repeat IPI3/WDR18 family.</text>
</comment>
<keyword evidence="4" id="KW-0677">Repeat</keyword>
<dbReference type="AlphaFoldDB" id="A0A7H9B6A8"/>
<evidence type="ECO:0000256" key="3">
    <source>
        <dbReference type="ARBA" id="ARBA00022574"/>
    </source>
</evidence>
<dbReference type="InterPro" id="IPR036322">
    <property type="entry name" value="WD40_repeat_dom_sf"/>
</dbReference>
<organism evidence="9 10">
    <name type="scientific">Zygotorulaspora mrakii</name>
    <name type="common">Zygosaccharomyces mrakii</name>
    <dbReference type="NCBI Taxonomy" id="42260"/>
    <lineage>
        <taxon>Eukaryota</taxon>
        <taxon>Fungi</taxon>
        <taxon>Dikarya</taxon>
        <taxon>Ascomycota</taxon>
        <taxon>Saccharomycotina</taxon>
        <taxon>Saccharomycetes</taxon>
        <taxon>Saccharomycetales</taxon>
        <taxon>Saccharomycetaceae</taxon>
        <taxon>Zygotorulaspora</taxon>
    </lineage>
</organism>
<dbReference type="InterPro" id="IPR045227">
    <property type="entry name" value="WDR18/Ipi3/RID3"/>
</dbReference>
<dbReference type="SMART" id="SM00320">
    <property type="entry name" value="WD40"/>
    <property type="match status" value="3"/>
</dbReference>
<keyword evidence="3 6" id="KW-0853">WD repeat</keyword>
<feature type="coiled-coil region" evidence="7">
    <location>
        <begin position="494"/>
        <end position="528"/>
    </location>
</feature>
<comment type="function">
    <text evidence="1 6">Component of the RIX1 complex required for processing of ITS2 sequences from 35S pre-rRNA.</text>
</comment>
<evidence type="ECO:0000259" key="8">
    <source>
        <dbReference type="Pfam" id="PF12894"/>
    </source>
</evidence>
<dbReference type="EMBL" id="CP058610">
    <property type="protein sequence ID" value="QLG74258.1"/>
    <property type="molecule type" value="Genomic_DNA"/>
</dbReference>
<comment type="subcellular location">
    <subcellularLocation>
        <location evidence="6">Nucleus</location>
    </subcellularLocation>
</comment>
<evidence type="ECO:0000313" key="9">
    <source>
        <dbReference type="EMBL" id="QLG74258.1"/>
    </source>
</evidence>
<evidence type="ECO:0000256" key="4">
    <source>
        <dbReference type="ARBA" id="ARBA00022737"/>
    </source>
</evidence>
<dbReference type="InterPro" id="IPR015943">
    <property type="entry name" value="WD40/YVTN_repeat-like_dom_sf"/>
</dbReference>
<keyword evidence="6" id="KW-0698">rRNA processing</keyword>
<keyword evidence="6" id="KW-0539">Nucleus</keyword>
<evidence type="ECO:0000256" key="2">
    <source>
        <dbReference type="ARBA" id="ARBA00010143"/>
    </source>
</evidence>
<comment type="subunit">
    <text evidence="6">Component of the RIX1 complex, composed of IPI1, RIX1/IPI2 and IPI3 in a 1:2:2 stoichiometry. The complex interacts (via RIX1) with MDN1 (via its hexameric AAA ATPase ring) and the pre-60S ribosome particles.</text>
</comment>
<dbReference type="Pfam" id="PF12894">
    <property type="entry name" value="ANAPC4_WD40"/>
    <property type="match status" value="1"/>
</dbReference>
<dbReference type="GO" id="GO:0120330">
    <property type="term" value="C:rixosome complex"/>
    <property type="evidence" value="ECO:0007669"/>
    <property type="project" value="UniProtKB-UniRule"/>
</dbReference>
<dbReference type="KEGG" id="zmk:HG535_0G01420"/>
<dbReference type="OrthoDB" id="756370at2759"/>
<accession>A0A7H9B6A8</accession>
<dbReference type="PANTHER" id="PTHR18763">
    <property type="entry name" value="WD-REPEAT PROTEIN 18"/>
    <property type="match status" value="1"/>
</dbReference>
<evidence type="ECO:0000313" key="10">
    <source>
        <dbReference type="Proteomes" id="UP000509704"/>
    </source>
</evidence>
<dbReference type="InterPro" id="IPR024977">
    <property type="entry name" value="Apc4-like_WD40_dom"/>
</dbReference>
<sequence length="537" mass="59931">MDEQIVFTTNDTASVANIHTYEQATLRQCTVGSKNSAVKVGNKYLFVAQGKKALINVYNIAGQHKRESIEQRLPLPEVINCLEVVESNGITYSRNEQHQHKLANFDLPYLLIGSTPSAKLYVWELSSGILLGVKPMAHYQSITKIQSIVGGKYIVTSGSDARVMIWQTMDLVSVDEPKPICILHDHTLSVTDFQVSSSSGDFLSSSGTKLFTVSEDATLRCYSLNLIGRSNKKESINPSLLATFSLPYAIQSVTLDPADRACYIGTKEGCFNLPLYYNLKDGKISNLVQSIDEGKPRIFSLVERIDEQQSIQDGEKLYAMGQLLCDKVIDVEVTKLEISMDGTLLVVGDSHGKVSIVEIYSKQILRTMEPLSTTQSLHGCVTNILITPQYVETDGQAIAETFKLGSLNNTQKIPTLQRVIYDKTKAGQLHEIWGQVGEDLDSTILPLNDFEKYMDQVKIQQTFFLQADKNSSQIKIVGEQDADVVKHSTKDPQIEELKANVQTLTEAYKELREMHEKLYQEHEALLARNHSIIDDSI</sequence>
<evidence type="ECO:0000256" key="7">
    <source>
        <dbReference type="SAM" id="Coils"/>
    </source>
</evidence>
<dbReference type="RefSeq" id="XP_037145983.1">
    <property type="nucleotide sequence ID" value="XM_037290088.1"/>
</dbReference>
<dbReference type="GO" id="GO:0005656">
    <property type="term" value="C:nuclear pre-replicative complex"/>
    <property type="evidence" value="ECO:0007669"/>
    <property type="project" value="TreeGrafter"/>
</dbReference>
<keyword evidence="10" id="KW-1185">Reference proteome</keyword>
<evidence type="ECO:0000256" key="1">
    <source>
        <dbReference type="ARBA" id="ARBA00002355"/>
    </source>
</evidence>
<evidence type="ECO:0000256" key="6">
    <source>
        <dbReference type="RuleBase" id="RU369067"/>
    </source>
</evidence>
<dbReference type="Gene3D" id="2.130.10.10">
    <property type="entry name" value="YVTN repeat-like/Quinoprotein amine dehydrogenase"/>
    <property type="match status" value="1"/>
</dbReference>
<dbReference type="GO" id="GO:0006261">
    <property type="term" value="P:DNA-templated DNA replication"/>
    <property type="evidence" value="ECO:0007669"/>
    <property type="project" value="TreeGrafter"/>
</dbReference>
<dbReference type="InterPro" id="IPR001680">
    <property type="entry name" value="WD40_rpt"/>
</dbReference>
<dbReference type="GeneID" id="59238041"/>
<dbReference type="Proteomes" id="UP000509704">
    <property type="component" value="Chromosome 7"/>
</dbReference>
<dbReference type="GO" id="GO:0006364">
    <property type="term" value="P:rRNA processing"/>
    <property type="evidence" value="ECO:0007669"/>
    <property type="project" value="UniProtKB-UniRule"/>
</dbReference>
<evidence type="ECO:0000256" key="5">
    <source>
        <dbReference type="ARBA" id="ARBA00026229"/>
    </source>
</evidence>
<dbReference type="PANTHER" id="PTHR18763:SF0">
    <property type="entry name" value="WD REPEAT-CONTAINING PROTEIN 18"/>
    <property type="match status" value="1"/>
</dbReference>
<feature type="domain" description="Anaphase-promoting complex subunit 4-like WD40" evidence="8">
    <location>
        <begin position="327"/>
        <end position="373"/>
    </location>
</feature>
<keyword evidence="7" id="KW-0175">Coiled coil</keyword>
<name>A0A7H9B6A8_ZYGMR</name>
<gene>
    <name evidence="9" type="ORF">HG535_0G01420</name>
</gene>
<proteinExistence type="inferred from homology"/>
<dbReference type="SUPFAM" id="SSF50978">
    <property type="entry name" value="WD40 repeat-like"/>
    <property type="match status" value="1"/>
</dbReference>